<proteinExistence type="predicted"/>
<comment type="caution">
    <text evidence="3">The sequence shown here is derived from an EMBL/GenBank/DDBJ whole genome shotgun (WGS) entry which is preliminary data.</text>
</comment>
<dbReference type="InterPro" id="IPR013424">
    <property type="entry name" value="Ice-binding_C"/>
</dbReference>
<keyword evidence="1" id="KW-0732">Signal</keyword>
<dbReference type="Pfam" id="PF07589">
    <property type="entry name" value="PEP-CTERM"/>
    <property type="match status" value="1"/>
</dbReference>
<dbReference type="RefSeq" id="WP_155461526.1">
    <property type="nucleotide sequence ID" value="NZ_WNKY01000001.1"/>
</dbReference>
<evidence type="ECO:0000313" key="3">
    <source>
        <dbReference type="EMBL" id="MTV36175.1"/>
    </source>
</evidence>
<reference evidence="3 4" key="1">
    <citation type="submission" date="2019-11" db="EMBL/GenBank/DDBJ databases">
        <title>Type strains purchased from KCTC, JCM and DSMZ.</title>
        <authorList>
            <person name="Lu H."/>
        </authorList>
    </citation>
    <scope>NUCLEOTIDE SEQUENCE [LARGE SCALE GENOMIC DNA]</scope>
    <source>
        <strain evidence="3 4">KCTC 22382</strain>
    </source>
</reference>
<protein>
    <submittedName>
        <fullName evidence="3">PEP-CTERM sorting domain-containing protein</fullName>
    </submittedName>
</protein>
<evidence type="ECO:0000256" key="1">
    <source>
        <dbReference type="SAM" id="SignalP"/>
    </source>
</evidence>
<dbReference type="SUPFAM" id="SSF49785">
    <property type="entry name" value="Galactose-binding domain-like"/>
    <property type="match status" value="1"/>
</dbReference>
<evidence type="ECO:0000313" key="4">
    <source>
        <dbReference type="Proteomes" id="UP000475582"/>
    </source>
</evidence>
<dbReference type="Proteomes" id="UP000475582">
    <property type="component" value="Unassembled WGS sequence"/>
</dbReference>
<evidence type="ECO:0000259" key="2">
    <source>
        <dbReference type="Pfam" id="PF07589"/>
    </source>
</evidence>
<sequence>MKHTIVAAALALASLSAAHADTITGLYNTGLGQSGSADAHYSLSSAVSSTPIITYDSVWPVDGTWLNNTGVSRWITPTASQAASLDAAADGIYTYSLSFDLSGYNAASAVFAGRVAADNAVAVKLNGAEIGSAVGFQSWYDFGANSGFVAGVNTLEFVVTNYRLGAGNPTGLRVEFDSSSVTAVPEPETYAMLLGGLALVGAVARRRKQK</sequence>
<organism evidence="3 4">
    <name type="scientific">Duganella radicis</name>
    <dbReference type="NCBI Taxonomy" id="551988"/>
    <lineage>
        <taxon>Bacteria</taxon>
        <taxon>Pseudomonadati</taxon>
        <taxon>Pseudomonadota</taxon>
        <taxon>Betaproteobacteria</taxon>
        <taxon>Burkholderiales</taxon>
        <taxon>Oxalobacteraceae</taxon>
        <taxon>Telluria group</taxon>
        <taxon>Duganella</taxon>
    </lineage>
</organism>
<dbReference type="EMBL" id="WNKY01000001">
    <property type="protein sequence ID" value="MTV36175.1"/>
    <property type="molecule type" value="Genomic_DNA"/>
</dbReference>
<dbReference type="AlphaFoldDB" id="A0A6L6PCS5"/>
<feature type="domain" description="Ice-binding protein C-terminal" evidence="2">
    <location>
        <begin position="183"/>
        <end position="207"/>
    </location>
</feature>
<accession>A0A6L6PCS5</accession>
<feature type="chain" id="PRO_5027119946" evidence="1">
    <location>
        <begin position="21"/>
        <end position="210"/>
    </location>
</feature>
<name>A0A6L6PCS5_9BURK</name>
<dbReference type="InterPro" id="IPR008979">
    <property type="entry name" value="Galactose-bd-like_sf"/>
</dbReference>
<gene>
    <name evidence="3" type="ORF">GM676_01080</name>
</gene>
<keyword evidence="4" id="KW-1185">Reference proteome</keyword>
<dbReference type="Gene3D" id="2.60.120.260">
    <property type="entry name" value="Galactose-binding domain-like"/>
    <property type="match status" value="1"/>
</dbReference>
<dbReference type="OrthoDB" id="8565855at2"/>
<feature type="signal peptide" evidence="1">
    <location>
        <begin position="1"/>
        <end position="20"/>
    </location>
</feature>
<dbReference type="NCBIfam" id="TIGR02595">
    <property type="entry name" value="PEP_CTERM"/>
    <property type="match status" value="1"/>
</dbReference>